<organism evidence="1">
    <name type="scientific">Anguilla anguilla</name>
    <name type="common">European freshwater eel</name>
    <name type="synonym">Muraena anguilla</name>
    <dbReference type="NCBI Taxonomy" id="7936"/>
    <lineage>
        <taxon>Eukaryota</taxon>
        <taxon>Metazoa</taxon>
        <taxon>Chordata</taxon>
        <taxon>Craniata</taxon>
        <taxon>Vertebrata</taxon>
        <taxon>Euteleostomi</taxon>
        <taxon>Actinopterygii</taxon>
        <taxon>Neopterygii</taxon>
        <taxon>Teleostei</taxon>
        <taxon>Anguilliformes</taxon>
        <taxon>Anguillidae</taxon>
        <taxon>Anguilla</taxon>
    </lineage>
</organism>
<reference evidence="1" key="2">
    <citation type="journal article" date="2015" name="Fish Shellfish Immunol.">
        <title>Early steps in the European eel (Anguilla anguilla)-Vibrio vulnificus interaction in the gills: Role of the RtxA13 toxin.</title>
        <authorList>
            <person name="Callol A."/>
            <person name="Pajuelo D."/>
            <person name="Ebbesson L."/>
            <person name="Teles M."/>
            <person name="MacKenzie S."/>
            <person name="Amaro C."/>
        </authorList>
    </citation>
    <scope>NUCLEOTIDE SEQUENCE</scope>
</reference>
<sequence length="24" mass="3057">MYPIILHTTIFFTYCHFDREITMY</sequence>
<proteinExistence type="predicted"/>
<reference evidence="1" key="1">
    <citation type="submission" date="2014-11" db="EMBL/GenBank/DDBJ databases">
        <authorList>
            <person name="Amaro Gonzalez C."/>
        </authorList>
    </citation>
    <scope>NUCLEOTIDE SEQUENCE</scope>
</reference>
<evidence type="ECO:0000313" key="1">
    <source>
        <dbReference type="EMBL" id="JAI01484.1"/>
    </source>
</evidence>
<name>A0A0E9XIG8_ANGAN</name>
<dbReference type="EMBL" id="GBXM01007094">
    <property type="protein sequence ID" value="JAI01484.1"/>
    <property type="molecule type" value="Transcribed_RNA"/>
</dbReference>
<dbReference type="AlphaFoldDB" id="A0A0E9XIG8"/>
<protein>
    <submittedName>
        <fullName evidence="1">Uncharacterized protein</fullName>
    </submittedName>
</protein>
<accession>A0A0E9XIG8</accession>